<protein>
    <submittedName>
        <fullName evidence="1">Uncharacterized protein</fullName>
    </submittedName>
</protein>
<gene>
    <name evidence="1" type="ORF">SAMN05660413_03342</name>
</gene>
<sequence>MPISVLGGLLEMAGFLDFAKKLEYVYFLWGISPILNQIVMIELPPLRETARYDYFDQDEIFDDMLEFSFGYFYSGARQGPKAEVIYLKVVTWVMDFEENLFIRFCRYSGLKNAWKEKINEQMKIMMRDISINEGFIRRRLVDFEVGKEEFYKRDPFEKKFLELRSRMKSVR</sequence>
<proteinExistence type="predicted"/>
<dbReference type="EMBL" id="FOVL01000037">
    <property type="protein sequence ID" value="SFN98786.1"/>
    <property type="molecule type" value="Genomic_DNA"/>
</dbReference>
<reference evidence="1 2" key="1">
    <citation type="submission" date="2016-10" db="EMBL/GenBank/DDBJ databases">
        <authorList>
            <person name="de Groot N.N."/>
        </authorList>
    </citation>
    <scope>NUCLEOTIDE SEQUENCE [LARGE SCALE GENOMIC DNA]</scope>
    <source>
        <strain evidence="1 2">DSM 17794</strain>
    </source>
</reference>
<dbReference type="STRING" id="287099.SAMN05660413_03342"/>
<dbReference type="AlphaFoldDB" id="A0A1I5DI02"/>
<evidence type="ECO:0000313" key="2">
    <source>
        <dbReference type="Proteomes" id="UP000199153"/>
    </source>
</evidence>
<evidence type="ECO:0000313" key="1">
    <source>
        <dbReference type="EMBL" id="SFN98786.1"/>
    </source>
</evidence>
<accession>A0A1I5DI02</accession>
<keyword evidence="2" id="KW-1185">Reference proteome</keyword>
<dbReference type="Proteomes" id="UP000199153">
    <property type="component" value="Unassembled WGS sequence"/>
</dbReference>
<organism evidence="1 2">
    <name type="scientific">Salegentibacter flavus</name>
    <dbReference type="NCBI Taxonomy" id="287099"/>
    <lineage>
        <taxon>Bacteria</taxon>
        <taxon>Pseudomonadati</taxon>
        <taxon>Bacteroidota</taxon>
        <taxon>Flavobacteriia</taxon>
        <taxon>Flavobacteriales</taxon>
        <taxon>Flavobacteriaceae</taxon>
        <taxon>Salegentibacter</taxon>
    </lineage>
</organism>
<name>A0A1I5DI02_9FLAO</name>